<accession>A0A8J2BSL8</accession>
<comment type="caution">
    <text evidence="1">The sequence shown here is derived from an EMBL/GenBank/DDBJ whole genome shotgun (WGS) entry which is preliminary data.</text>
</comment>
<dbReference type="AlphaFoldDB" id="A0A8J2BSL8"/>
<sequence length="73" mass="7888">MQRFTGGQMPALFARMQVAAFCQTSSSTHSCAASASPALERDPVPAMKPVAQRPYPWAVNVAAGWVRLPRIQS</sequence>
<dbReference type="Proteomes" id="UP000663859">
    <property type="component" value="Unassembled WGS sequence"/>
</dbReference>
<evidence type="ECO:0000313" key="2">
    <source>
        <dbReference type="Proteomes" id="UP000663859"/>
    </source>
</evidence>
<keyword evidence="2" id="KW-1185">Reference proteome</keyword>
<protein>
    <submittedName>
        <fullName evidence="1">Uncharacterized protein</fullName>
    </submittedName>
</protein>
<name>A0A8J2BSL8_9BACT</name>
<proteinExistence type="predicted"/>
<gene>
    <name evidence="1" type="ORF">MPNT_200052</name>
</gene>
<dbReference type="EMBL" id="CAJNOB010000013">
    <property type="protein sequence ID" value="CAF0697085.1"/>
    <property type="molecule type" value="Genomic_DNA"/>
</dbReference>
<organism evidence="1 2">
    <name type="scientific">Candidatus Methylacidithermus pantelleriae</name>
    <dbReference type="NCBI Taxonomy" id="2744239"/>
    <lineage>
        <taxon>Bacteria</taxon>
        <taxon>Pseudomonadati</taxon>
        <taxon>Verrucomicrobiota</taxon>
        <taxon>Methylacidiphilae</taxon>
        <taxon>Methylacidiphilales</taxon>
        <taxon>Methylacidiphilaceae</taxon>
        <taxon>Candidatus Methylacidithermus</taxon>
    </lineage>
</organism>
<reference evidence="1" key="1">
    <citation type="submission" date="2021-02" db="EMBL/GenBank/DDBJ databases">
        <authorList>
            <person name="Cremers G."/>
            <person name="Picone N."/>
        </authorList>
    </citation>
    <scope>NUCLEOTIDE SEQUENCE</scope>
    <source>
        <strain evidence="1">PQ17</strain>
    </source>
</reference>
<evidence type="ECO:0000313" key="1">
    <source>
        <dbReference type="EMBL" id="CAF0697085.1"/>
    </source>
</evidence>